<evidence type="ECO:0000313" key="2">
    <source>
        <dbReference type="Proteomes" id="UP001346869"/>
    </source>
</evidence>
<dbReference type="AlphaFoldDB" id="A0AAN8AR89"/>
<comment type="caution">
    <text evidence="1">The sequence shown here is derived from an EMBL/GenBank/DDBJ whole genome shotgun (WGS) entry which is preliminary data.</text>
</comment>
<evidence type="ECO:0000313" key="1">
    <source>
        <dbReference type="EMBL" id="KAK5869368.1"/>
    </source>
</evidence>
<reference evidence="1 2" key="1">
    <citation type="journal article" date="2023" name="Genes (Basel)">
        <title>Chromosome-Level Genome Assembly and Circadian Gene Repertoire of the Patagonia Blennie Eleginops maclovinus-The Closest Ancestral Proxy of Antarctic Cryonotothenioids.</title>
        <authorList>
            <person name="Cheng C.C."/>
            <person name="Rivera-Colon A.G."/>
            <person name="Minhas B.F."/>
            <person name="Wilson L."/>
            <person name="Rayamajhi N."/>
            <person name="Vargas-Chacoff L."/>
            <person name="Catchen J.M."/>
        </authorList>
    </citation>
    <scope>NUCLEOTIDE SEQUENCE [LARGE SCALE GENOMIC DNA]</scope>
    <source>
        <strain evidence="1">JMC-PN-2008</strain>
    </source>
</reference>
<organism evidence="1 2">
    <name type="scientific">Eleginops maclovinus</name>
    <name type="common">Patagonian blennie</name>
    <name type="synonym">Eleginus maclovinus</name>
    <dbReference type="NCBI Taxonomy" id="56733"/>
    <lineage>
        <taxon>Eukaryota</taxon>
        <taxon>Metazoa</taxon>
        <taxon>Chordata</taxon>
        <taxon>Craniata</taxon>
        <taxon>Vertebrata</taxon>
        <taxon>Euteleostomi</taxon>
        <taxon>Actinopterygii</taxon>
        <taxon>Neopterygii</taxon>
        <taxon>Teleostei</taxon>
        <taxon>Neoteleostei</taxon>
        <taxon>Acanthomorphata</taxon>
        <taxon>Eupercaria</taxon>
        <taxon>Perciformes</taxon>
        <taxon>Notothenioidei</taxon>
        <taxon>Eleginopidae</taxon>
        <taxon>Eleginops</taxon>
    </lineage>
</organism>
<proteinExistence type="predicted"/>
<keyword evidence="2" id="KW-1185">Reference proteome</keyword>
<accession>A0AAN8AR89</accession>
<dbReference type="EMBL" id="JAUZQC010000006">
    <property type="protein sequence ID" value="KAK5869368.1"/>
    <property type="molecule type" value="Genomic_DNA"/>
</dbReference>
<sequence>MQGKRRNNLIQQQVILPLFQMREFWQEDTILINSHLHHQGKMQWNPLLCTRRRRPLTPLFLMILRYFACKSLTRKHATCGRQNTGQLLNMRNRQPCLSPNLEKMENMQCDAHLYAA</sequence>
<name>A0AAN8AR89_ELEMC</name>
<reference evidence="1 2" key="2">
    <citation type="journal article" date="2023" name="Mol. Biol. Evol.">
        <title>Genomics of Secondarily Temperate Adaptation in the Only Non-Antarctic Icefish.</title>
        <authorList>
            <person name="Rivera-Colon A.G."/>
            <person name="Rayamajhi N."/>
            <person name="Minhas B.F."/>
            <person name="Madrigal G."/>
            <person name="Bilyk K.T."/>
            <person name="Yoon V."/>
            <person name="Hune M."/>
            <person name="Gregory S."/>
            <person name="Cheng C.H.C."/>
            <person name="Catchen J.M."/>
        </authorList>
    </citation>
    <scope>NUCLEOTIDE SEQUENCE [LARGE SCALE GENOMIC DNA]</scope>
    <source>
        <strain evidence="1">JMC-PN-2008</strain>
    </source>
</reference>
<dbReference type="Proteomes" id="UP001346869">
    <property type="component" value="Unassembled WGS sequence"/>
</dbReference>
<gene>
    <name evidence="1" type="ORF">PBY51_024091</name>
</gene>
<protein>
    <submittedName>
        <fullName evidence="1">Uncharacterized protein</fullName>
    </submittedName>
</protein>